<evidence type="ECO:0000313" key="1">
    <source>
        <dbReference type="EMBL" id="MFC4346615.1"/>
    </source>
</evidence>
<dbReference type="SUPFAM" id="SSF56399">
    <property type="entry name" value="ADP-ribosylation"/>
    <property type="match status" value="1"/>
</dbReference>
<organism evidence="1 2">
    <name type="scientific">Kordiimonas lipolytica</name>
    <dbReference type="NCBI Taxonomy" id="1662421"/>
    <lineage>
        <taxon>Bacteria</taxon>
        <taxon>Pseudomonadati</taxon>
        <taxon>Pseudomonadota</taxon>
        <taxon>Alphaproteobacteria</taxon>
        <taxon>Kordiimonadales</taxon>
        <taxon>Kordiimonadaceae</taxon>
        <taxon>Kordiimonas</taxon>
    </lineage>
</organism>
<dbReference type="PANTHER" id="PTHR34129:SF1">
    <property type="entry name" value="DUF952 DOMAIN-CONTAINING PROTEIN"/>
    <property type="match status" value="1"/>
</dbReference>
<dbReference type="Proteomes" id="UP001595776">
    <property type="component" value="Unassembled WGS sequence"/>
</dbReference>
<sequence>MSAMIFKILRPGEWQEAEHADTFCGAPIDHEDGYIHLSSDTQVAETAARYFSDETIIHVLAVDPERLPKGELKWETSRGGDLFPHLYGRLPMAAVAKAWPLEKSADGFDFSPIFKDLRND</sequence>
<comment type="caution">
    <text evidence="1">The sequence shown here is derived from an EMBL/GenBank/DDBJ whole genome shotgun (WGS) entry which is preliminary data.</text>
</comment>
<accession>A0ABV8U7C7</accession>
<dbReference type="InterPro" id="IPR009297">
    <property type="entry name" value="DUF952"/>
</dbReference>
<dbReference type="Pfam" id="PF06108">
    <property type="entry name" value="DUF952"/>
    <property type="match status" value="1"/>
</dbReference>
<reference evidence="2" key="1">
    <citation type="journal article" date="2019" name="Int. J. Syst. Evol. Microbiol.">
        <title>The Global Catalogue of Microorganisms (GCM) 10K type strain sequencing project: providing services to taxonomists for standard genome sequencing and annotation.</title>
        <authorList>
            <consortium name="The Broad Institute Genomics Platform"/>
            <consortium name="The Broad Institute Genome Sequencing Center for Infectious Disease"/>
            <person name="Wu L."/>
            <person name="Ma J."/>
        </authorList>
    </citation>
    <scope>NUCLEOTIDE SEQUENCE [LARGE SCALE GENOMIC DNA]</scope>
    <source>
        <strain evidence="2">CGMCC 1.15304</strain>
    </source>
</reference>
<keyword evidence="2" id="KW-1185">Reference proteome</keyword>
<proteinExistence type="predicted"/>
<name>A0ABV8U7C7_9PROT</name>
<dbReference type="Gene3D" id="3.20.170.20">
    <property type="entry name" value="Protein of unknown function DUF952"/>
    <property type="match status" value="1"/>
</dbReference>
<gene>
    <name evidence="1" type="ORF">ACFO5Q_01985</name>
</gene>
<dbReference type="EMBL" id="JBHSCR010000001">
    <property type="protein sequence ID" value="MFC4346615.1"/>
    <property type="molecule type" value="Genomic_DNA"/>
</dbReference>
<evidence type="ECO:0000313" key="2">
    <source>
        <dbReference type="Proteomes" id="UP001595776"/>
    </source>
</evidence>
<dbReference type="PANTHER" id="PTHR34129">
    <property type="entry name" value="BLR1139 PROTEIN"/>
    <property type="match status" value="1"/>
</dbReference>
<dbReference type="RefSeq" id="WP_197421092.1">
    <property type="nucleotide sequence ID" value="NZ_JBHSCR010000001.1"/>
</dbReference>
<protein>
    <submittedName>
        <fullName evidence="1">DUF952 domain-containing protein</fullName>
    </submittedName>
</protein>